<reference evidence="1" key="1">
    <citation type="submission" date="2023-10" db="EMBL/GenBank/DDBJ databases">
        <authorList>
            <person name="Chen Y."/>
            <person name="Shah S."/>
            <person name="Dougan E. K."/>
            <person name="Thang M."/>
            <person name="Chan C."/>
        </authorList>
    </citation>
    <scope>NUCLEOTIDE SEQUENCE [LARGE SCALE GENOMIC DNA]</scope>
</reference>
<dbReference type="EMBL" id="CAUYUJ010019888">
    <property type="protein sequence ID" value="CAK0894373.1"/>
    <property type="molecule type" value="Genomic_DNA"/>
</dbReference>
<name>A0ABN9X4S7_9DINO</name>
<evidence type="ECO:0000313" key="2">
    <source>
        <dbReference type="Proteomes" id="UP001189429"/>
    </source>
</evidence>
<protein>
    <submittedName>
        <fullName evidence="1">Uncharacterized protein</fullName>
    </submittedName>
</protein>
<accession>A0ABN9X4S7</accession>
<keyword evidence="2" id="KW-1185">Reference proteome</keyword>
<gene>
    <name evidence="1" type="ORF">PCOR1329_LOCUS73439</name>
</gene>
<organism evidence="1 2">
    <name type="scientific">Prorocentrum cordatum</name>
    <dbReference type="NCBI Taxonomy" id="2364126"/>
    <lineage>
        <taxon>Eukaryota</taxon>
        <taxon>Sar</taxon>
        <taxon>Alveolata</taxon>
        <taxon>Dinophyceae</taxon>
        <taxon>Prorocentrales</taxon>
        <taxon>Prorocentraceae</taxon>
        <taxon>Prorocentrum</taxon>
    </lineage>
</organism>
<comment type="caution">
    <text evidence="1">The sequence shown here is derived from an EMBL/GenBank/DDBJ whole genome shotgun (WGS) entry which is preliminary data.</text>
</comment>
<proteinExistence type="predicted"/>
<sequence length="121" mass="13195">MHGACSSERWCVKKHGIDLSDGFCLCRFTFSSSGAVLVCPARWAHVLSCSFRDRAGASSPFRLLHAERGFHEQDCPCRIEGSRGDPFCGEPARAQAIIIGEVLMSRALLRDIVPPGGADKF</sequence>
<dbReference type="Proteomes" id="UP001189429">
    <property type="component" value="Unassembled WGS sequence"/>
</dbReference>
<evidence type="ECO:0000313" key="1">
    <source>
        <dbReference type="EMBL" id="CAK0894373.1"/>
    </source>
</evidence>